<gene>
    <name evidence="1" type="ORF">CKALI_11180</name>
</gene>
<dbReference type="EMBL" id="CP046452">
    <property type="protein sequence ID" value="QGU03081.1"/>
    <property type="molecule type" value="Genomic_DNA"/>
</dbReference>
<evidence type="ECO:0000313" key="2">
    <source>
        <dbReference type="Proteomes" id="UP000427071"/>
    </source>
</evidence>
<dbReference type="Proteomes" id="UP000427071">
    <property type="component" value="Chromosome"/>
</dbReference>
<evidence type="ECO:0000313" key="1">
    <source>
        <dbReference type="EMBL" id="QGU03081.1"/>
    </source>
</evidence>
<keyword evidence="2" id="KW-1185">Reference proteome</keyword>
<evidence type="ECO:0008006" key="3">
    <source>
        <dbReference type="Google" id="ProtNLM"/>
    </source>
</evidence>
<name>A0A6B8VT46_9CORY</name>
<proteinExistence type="predicted"/>
<dbReference type="InterPro" id="IPR023869">
    <property type="entry name" value="tRNA_Adeno_NH3ase_assoc_put"/>
</dbReference>
<dbReference type="NCBIfam" id="TIGR03941">
    <property type="entry name" value="tRNA_deam_assoc"/>
    <property type="match status" value="1"/>
</dbReference>
<sequence>MSTNEDLSFSVAVTAVNGVWKVAEYDDDFHDVEDAVKAVRALRAEGPAFAMICVDDDYFLIVRPTPGRVKLLLSDATAAIDDDYAESALDLIGAEAEDGEPYAEGDFDVLEDLGLAEQVLSVITDNTEAWASEQLQQIADELGFGDELSDIY</sequence>
<dbReference type="AlphaFoldDB" id="A0A6B8VT46"/>
<protein>
    <recommendedName>
        <fullName evidence="3">tRNA adenosine deaminase</fullName>
    </recommendedName>
</protein>
<dbReference type="RefSeq" id="WP_156193404.1">
    <property type="nucleotide sequence ID" value="NZ_CP046452.1"/>
</dbReference>
<reference evidence="2" key="1">
    <citation type="submission" date="2019-11" db="EMBL/GenBank/DDBJ databases">
        <title>Complete genome sequence of Corynebacterium kalinowskii 1959, a novel Corynebacterium species isolated from soil of a small paddock in Vilsendorf, Germany.</title>
        <authorList>
            <person name="Schaffert L."/>
            <person name="Ruwe M."/>
            <person name="Milse J."/>
            <person name="Hanuschka K."/>
            <person name="Ortseifen V."/>
            <person name="Droste J."/>
            <person name="Brandt D."/>
            <person name="Schlueter L."/>
            <person name="Kutter Y."/>
            <person name="Vinke S."/>
            <person name="Viehoefer P."/>
            <person name="Jacob L."/>
            <person name="Luebke N.-C."/>
            <person name="Schulte-Berndt E."/>
            <person name="Hain C."/>
            <person name="Linder M."/>
            <person name="Schmidt P."/>
            <person name="Wollenschlaeger L."/>
            <person name="Luttermann T."/>
            <person name="Thieme E."/>
            <person name="Hassa J."/>
            <person name="Haak M."/>
            <person name="Wittchen M."/>
            <person name="Mentz A."/>
            <person name="Persicke M."/>
            <person name="Busche T."/>
            <person name="Ruckert C."/>
        </authorList>
    </citation>
    <scope>NUCLEOTIDE SEQUENCE [LARGE SCALE GENOMIC DNA]</scope>
    <source>
        <strain evidence="2">1959</strain>
    </source>
</reference>
<accession>A0A6B8VT46</accession>
<organism evidence="1 2">
    <name type="scientific">Corynebacterium kalinowskii</name>
    <dbReference type="NCBI Taxonomy" id="2675216"/>
    <lineage>
        <taxon>Bacteria</taxon>
        <taxon>Bacillati</taxon>
        <taxon>Actinomycetota</taxon>
        <taxon>Actinomycetes</taxon>
        <taxon>Mycobacteriales</taxon>
        <taxon>Corynebacteriaceae</taxon>
        <taxon>Corynebacterium</taxon>
    </lineage>
</organism>
<dbReference type="KEGG" id="ckw:CKALI_11180"/>